<feature type="signal peptide" evidence="11">
    <location>
        <begin position="1"/>
        <end position="23"/>
    </location>
</feature>
<reference evidence="13" key="1">
    <citation type="journal article" date="2016" name="Sci. Rep.">
        <title>Molecular characterization of firefly nuptial gifts: a multi-omics approach sheds light on postcopulatory sexual selection.</title>
        <authorList>
            <person name="Al-Wathiqui N."/>
            <person name="Fallon T.R."/>
            <person name="South A."/>
            <person name="Weng J.K."/>
            <person name="Lewis S.M."/>
        </authorList>
    </citation>
    <scope>NUCLEOTIDE SEQUENCE</scope>
</reference>
<feature type="chain" id="PRO_5033289534" description="Peptidase S1 domain-containing protein" evidence="11">
    <location>
        <begin position="24"/>
        <end position="326"/>
    </location>
</feature>
<evidence type="ECO:0000256" key="4">
    <source>
        <dbReference type="ARBA" id="ARBA00022729"/>
    </source>
</evidence>
<dbReference type="CDD" id="cd00190">
    <property type="entry name" value="Tryp_SPc"/>
    <property type="match status" value="1"/>
</dbReference>
<dbReference type="InterPro" id="IPR051487">
    <property type="entry name" value="Ser/Thr_Proteases_Immune/Dev"/>
</dbReference>
<dbReference type="GO" id="GO:0005576">
    <property type="term" value="C:extracellular region"/>
    <property type="evidence" value="ECO:0007669"/>
    <property type="project" value="UniProtKB-SubCell"/>
</dbReference>
<reference evidence="14 15" key="2">
    <citation type="journal article" date="2018" name="Elife">
        <title>Firefly genomes illuminate parallel origins of bioluminescence in beetles.</title>
        <authorList>
            <person name="Fallon T.R."/>
            <person name="Lower S.E."/>
            <person name="Chang C.H."/>
            <person name="Bessho-Uehara M."/>
            <person name="Martin G.J."/>
            <person name="Bewick A.J."/>
            <person name="Behringer M."/>
            <person name="Debat H.J."/>
            <person name="Wong I."/>
            <person name="Day J.C."/>
            <person name="Suvorov A."/>
            <person name="Silva C.J."/>
            <person name="Stanger-Hall K.F."/>
            <person name="Hall D.W."/>
            <person name="Schmitz R.J."/>
            <person name="Nelson D.R."/>
            <person name="Lewis S.M."/>
            <person name="Shigenobu S."/>
            <person name="Bybee S.M."/>
            <person name="Larracuente A.M."/>
            <person name="Oba Y."/>
            <person name="Weng J.K."/>
        </authorList>
    </citation>
    <scope>NUCLEOTIDE SEQUENCE [LARGE SCALE GENOMIC DNA]</scope>
    <source>
        <strain evidence="14">1611_PpyrPB1</strain>
        <tissue evidence="14">Whole body</tissue>
    </source>
</reference>
<sequence>MKFLATLLSVWCTLLCETLQTRASTTTQLPDTRCPPQFSHVQPFPEICGNQSIAFPSRIMGGNEATLSEFPWMARIRHRSASNVYTYGCAGFLISEYFVLTAAHCVVSKAFLALGPIDAVQLGEHNTEEDLDCETRGSNKWCADFPQVIKTGKPKLHPEYTENGPYHNDIALLPLKQAAEFTQFVYPICLATKLSQESEMWLAGWGKTENESPSTIKLKVTVRRASKRECETLYGNINVTILDSQMCAGGEGGKDSCGGDSGGPLMVLDSVNTWYAEGIVSFGNRCGIQGWPGVYTNIPYHMQWITRTIMSHYTNKRADMRQVTRY</sequence>
<gene>
    <name evidence="14" type="ORF">PPYR_04483</name>
</gene>
<evidence type="ECO:0000256" key="8">
    <source>
        <dbReference type="ARBA" id="ARBA00023157"/>
    </source>
</evidence>
<dbReference type="InterPro" id="IPR001254">
    <property type="entry name" value="Trypsin_dom"/>
</dbReference>
<dbReference type="PROSITE" id="PS00134">
    <property type="entry name" value="TRYPSIN_HIS"/>
    <property type="match status" value="1"/>
</dbReference>
<dbReference type="PROSITE" id="PS00135">
    <property type="entry name" value="TRYPSIN_SER"/>
    <property type="match status" value="1"/>
</dbReference>
<dbReference type="EMBL" id="VVIM01000002">
    <property type="protein sequence ID" value="KAB0802297.1"/>
    <property type="molecule type" value="Genomic_DNA"/>
</dbReference>
<evidence type="ECO:0000256" key="11">
    <source>
        <dbReference type="SAM" id="SignalP"/>
    </source>
</evidence>
<feature type="domain" description="Peptidase S1" evidence="12">
    <location>
        <begin position="59"/>
        <end position="310"/>
    </location>
</feature>
<keyword evidence="15" id="KW-1185">Reference proteome</keyword>
<dbReference type="InterPro" id="IPR001314">
    <property type="entry name" value="Peptidase_S1A"/>
</dbReference>
<dbReference type="EMBL" id="GEZM01098394">
    <property type="protein sequence ID" value="JAV53897.1"/>
    <property type="molecule type" value="Transcribed_RNA"/>
</dbReference>
<dbReference type="PRINTS" id="PR00722">
    <property type="entry name" value="CHYMOTRYPSIN"/>
</dbReference>
<proteinExistence type="inferred from homology"/>
<dbReference type="InterPro" id="IPR018114">
    <property type="entry name" value="TRYPSIN_HIS"/>
</dbReference>
<evidence type="ECO:0000256" key="3">
    <source>
        <dbReference type="ARBA" id="ARBA00022670"/>
    </source>
</evidence>
<dbReference type="Pfam" id="PF00089">
    <property type="entry name" value="Trypsin"/>
    <property type="match status" value="1"/>
</dbReference>
<keyword evidence="5 10" id="KW-0378">Hydrolase</keyword>
<dbReference type="Gene3D" id="2.40.10.10">
    <property type="entry name" value="Trypsin-like serine proteases"/>
    <property type="match status" value="2"/>
</dbReference>
<protein>
    <recommendedName>
        <fullName evidence="12">Peptidase S1 domain-containing protein</fullName>
    </recommendedName>
</protein>
<dbReference type="PROSITE" id="PS50240">
    <property type="entry name" value="TRYPSIN_DOM"/>
    <property type="match status" value="1"/>
</dbReference>
<dbReference type="InParanoid" id="A0A1Y1K4U6"/>
<dbReference type="AlphaFoldDB" id="A0A1Y1K4U6"/>
<dbReference type="GO" id="GO:0004252">
    <property type="term" value="F:serine-type endopeptidase activity"/>
    <property type="evidence" value="ECO:0007669"/>
    <property type="project" value="InterPro"/>
</dbReference>
<accession>A0A1Y1K4U6</accession>
<evidence type="ECO:0000313" key="14">
    <source>
        <dbReference type="EMBL" id="KAB0802297.1"/>
    </source>
</evidence>
<reference evidence="14" key="3">
    <citation type="submission" date="2019-08" db="EMBL/GenBank/DDBJ databases">
        <authorList>
            <consortium name="Photinus pyralis genome working group"/>
            <person name="Fallon T.R."/>
            <person name="Sander Lower S.E."/>
            <person name="Weng J.-K."/>
        </authorList>
    </citation>
    <scope>NUCLEOTIDE SEQUENCE</scope>
    <source>
        <strain evidence="14">1611_PpyrPB1</strain>
        <tissue evidence="14">Whole body</tissue>
    </source>
</reference>
<dbReference type="SMART" id="SM00020">
    <property type="entry name" value="Tryp_SPc"/>
    <property type="match status" value="1"/>
</dbReference>
<dbReference type="InterPro" id="IPR033116">
    <property type="entry name" value="TRYPSIN_SER"/>
</dbReference>
<evidence type="ECO:0000313" key="15">
    <source>
        <dbReference type="Proteomes" id="UP000327044"/>
    </source>
</evidence>
<dbReference type="InterPro" id="IPR009003">
    <property type="entry name" value="Peptidase_S1_PA"/>
</dbReference>
<evidence type="ECO:0000256" key="2">
    <source>
        <dbReference type="ARBA" id="ARBA00022525"/>
    </source>
</evidence>
<keyword evidence="7" id="KW-0865">Zymogen</keyword>
<keyword evidence="8" id="KW-1015">Disulfide bond</keyword>
<keyword evidence="6 10" id="KW-0720">Serine protease</keyword>
<dbReference type="SUPFAM" id="SSF50494">
    <property type="entry name" value="Trypsin-like serine proteases"/>
    <property type="match status" value="1"/>
</dbReference>
<organism evidence="13">
    <name type="scientific">Photinus pyralis</name>
    <name type="common">Common eastern firefly</name>
    <name type="synonym">Lampyris pyralis</name>
    <dbReference type="NCBI Taxonomy" id="7054"/>
    <lineage>
        <taxon>Eukaryota</taxon>
        <taxon>Metazoa</taxon>
        <taxon>Ecdysozoa</taxon>
        <taxon>Arthropoda</taxon>
        <taxon>Hexapoda</taxon>
        <taxon>Insecta</taxon>
        <taxon>Pterygota</taxon>
        <taxon>Neoptera</taxon>
        <taxon>Endopterygota</taxon>
        <taxon>Coleoptera</taxon>
        <taxon>Polyphaga</taxon>
        <taxon>Elateriformia</taxon>
        <taxon>Elateroidea</taxon>
        <taxon>Lampyridae</taxon>
        <taxon>Lampyrinae</taxon>
        <taxon>Photinus</taxon>
    </lineage>
</organism>
<evidence type="ECO:0000256" key="5">
    <source>
        <dbReference type="ARBA" id="ARBA00022801"/>
    </source>
</evidence>
<evidence type="ECO:0000313" key="13">
    <source>
        <dbReference type="EMBL" id="JAV53897.1"/>
    </source>
</evidence>
<dbReference type="GO" id="GO:0006508">
    <property type="term" value="P:proteolysis"/>
    <property type="evidence" value="ECO:0007669"/>
    <property type="project" value="UniProtKB-KW"/>
</dbReference>
<evidence type="ECO:0000256" key="7">
    <source>
        <dbReference type="ARBA" id="ARBA00023145"/>
    </source>
</evidence>
<dbReference type="InterPro" id="IPR043504">
    <property type="entry name" value="Peptidase_S1_PA_chymotrypsin"/>
</dbReference>
<evidence type="ECO:0000256" key="6">
    <source>
        <dbReference type="ARBA" id="ARBA00022825"/>
    </source>
</evidence>
<evidence type="ECO:0000256" key="1">
    <source>
        <dbReference type="ARBA" id="ARBA00004613"/>
    </source>
</evidence>
<evidence type="ECO:0000256" key="9">
    <source>
        <dbReference type="ARBA" id="ARBA00024195"/>
    </source>
</evidence>
<dbReference type="PANTHER" id="PTHR24256">
    <property type="entry name" value="TRYPTASE-RELATED"/>
    <property type="match status" value="1"/>
</dbReference>
<keyword evidence="3 10" id="KW-0645">Protease</keyword>
<name>A0A1Y1K4U6_PHOPY</name>
<dbReference type="Proteomes" id="UP000327044">
    <property type="component" value="Unassembled WGS sequence"/>
</dbReference>
<dbReference type="OrthoDB" id="9028152at2759"/>
<keyword evidence="2" id="KW-0964">Secreted</keyword>
<comment type="similarity">
    <text evidence="9">Belongs to the peptidase S1 family. CLIP subfamily.</text>
</comment>
<dbReference type="FunFam" id="2.40.10.10:FF:000146">
    <property type="entry name" value="Serine protease 53"/>
    <property type="match status" value="1"/>
</dbReference>
<keyword evidence="4 11" id="KW-0732">Signal</keyword>
<evidence type="ECO:0000256" key="10">
    <source>
        <dbReference type="RuleBase" id="RU363034"/>
    </source>
</evidence>
<evidence type="ECO:0000259" key="12">
    <source>
        <dbReference type="PROSITE" id="PS50240"/>
    </source>
</evidence>
<comment type="subcellular location">
    <subcellularLocation>
        <location evidence="1">Secreted</location>
    </subcellularLocation>
</comment>